<reference evidence="12" key="1">
    <citation type="journal article" date="2021" name="Environ. Microbiol.">
        <title>Genomic characterization of three novel Desulfobacterota classes expand the metabolic and phylogenetic diversity of the phylum.</title>
        <authorList>
            <person name="Murphy C.L."/>
            <person name="Biggerstaff J."/>
            <person name="Eichhorn A."/>
            <person name="Ewing E."/>
            <person name="Shahan R."/>
            <person name="Soriano D."/>
            <person name="Stewart S."/>
            <person name="VanMol K."/>
            <person name="Walker R."/>
            <person name="Walters P."/>
            <person name="Elshahed M.S."/>
            <person name="Youssef N.H."/>
        </authorList>
    </citation>
    <scope>NUCLEOTIDE SEQUENCE</scope>
    <source>
        <strain evidence="12">Zod_Metabat.24</strain>
    </source>
</reference>
<reference evidence="12" key="2">
    <citation type="submission" date="2021-01" db="EMBL/GenBank/DDBJ databases">
        <authorList>
            <person name="Hahn C.R."/>
            <person name="Youssef N.H."/>
            <person name="Elshahed M."/>
        </authorList>
    </citation>
    <scope>NUCLEOTIDE SEQUENCE</scope>
    <source>
        <strain evidence="12">Zod_Metabat.24</strain>
    </source>
</reference>
<dbReference type="PROSITE" id="PS00150">
    <property type="entry name" value="ACYLPHOSPHATASE_1"/>
    <property type="match status" value="1"/>
</dbReference>
<evidence type="ECO:0000256" key="8">
    <source>
        <dbReference type="PIRNR" id="PIRNR006256"/>
    </source>
</evidence>
<dbReference type="InterPro" id="IPR055128">
    <property type="entry name" value="HypF_C_2"/>
</dbReference>
<feature type="domain" description="YrdC-like" evidence="11">
    <location>
        <begin position="202"/>
        <end position="387"/>
    </location>
</feature>
<dbReference type="PIRSF" id="PIRSF006256">
    <property type="entry name" value="CMPcnvr_hdrg_mat"/>
    <property type="match status" value="1"/>
</dbReference>
<dbReference type="Proteomes" id="UP000809273">
    <property type="component" value="Unassembled WGS sequence"/>
</dbReference>
<dbReference type="Gene3D" id="3.30.110.120">
    <property type="match status" value="1"/>
</dbReference>
<dbReference type="InterPro" id="IPR017968">
    <property type="entry name" value="Acylphosphatase_CS"/>
</dbReference>
<evidence type="ECO:0000256" key="1">
    <source>
        <dbReference type="ARBA" id="ARBA00004711"/>
    </source>
</evidence>
<evidence type="ECO:0000259" key="10">
    <source>
        <dbReference type="PROSITE" id="PS51160"/>
    </source>
</evidence>
<feature type="domain" description="Acylphosphatase-like" evidence="10">
    <location>
        <begin position="4"/>
        <end position="92"/>
    </location>
</feature>
<dbReference type="PANTHER" id="PTHR42959:SF1">
    <property type="entry name" value="CARBAMOYLTRANSFERASE HYPF"/>
    <property type="match status" value="1"/>
</dbReference>
<feature type="active site" evidence="9">
    <location>
        <position position="19"/>
    </location>
</feature>
<dbReference type="GO" id="GO:0008270">
    <property type="term" value="F:zinc ion binding"/>
    <property type="evidence" value="ECO:0007669"/>
    <property type="project" value="UniProtKB-KW"/>
</dbReference>
<dbReference type="NCBIfam" id="TIGR00143">
    <property type="entry name" value="hypF"/>
    <property type="match status" value="1"/>
</dbReference>
<dbReference type="InterPro" id="IPR004421">
    <property type="entry name" value="Carbamoyltransferase_HypF"/>
</dbReference>
<evidence type="ECO:0000256" key="3">
    <source>
        <dbReference type="ARBA" id="ARBA00022598"/>
    </source>
</evidence>
<dbReference type="GO" id="GO:0003725">
    <property type="term" value="F:double-stranded RNA binding"/>
    <property type="evidence" value="ECO:0007669"/>
    <property type="project" value="InterPro"/>
</dbReference>
<organism evidence="12 13">
    <name type="scientific">Candidatus Zymogenus saltonus</name>
    <dbReference type="NCBI Taxonomy" id="2844893"/>
    <lineage>
        <taxon>Bacteria</taxon>
        <taxon>Deltaproteobacteria</taxon>
        <taxon>Candidatus Zymogenia</taxon>
        <taxon>Candidatus Zymogeniales</taxon>
        <taxon>Candidatus Zymogenaceae</taxon>
        <taxon>Candidatus Zymogenus</taxon>
    </lineage>
</organism>
<dbReference type="Gene3D" id="3.30.420.40">
    <property type="match status" value="1"/>
</dbReference>
<keyword evidence="4" id="KW-0479">Metal-binding</keyword>
<evidence type="ECO:0000256" key="2">
    <source>
        <dbReference type="ARBA" id="ARBA00008097"/>
    </source>
</evidence>
<evidence type="ECO:0000256" key="5">
    <source>
        <dbReference type="ARBA" id="ARBA00022771"/>
    </source>
</evidence>
<proteinExistence type="inferred from homology"/>
<dbReference type="GO" id="GO:0016743">
    <property type="term" value="F:carboxyl- or carbamoyltransferase activity"/>
    <property type="evidence" value="ECO:0007669"/>
    <property type="project" value="UniProtKB-UniRule"/>
</dbReference>
<evidence type="ECO:0000313" key="13">
    <source>
        <dbReference type="Proteomes" id="UP000809273"/>
    </source>
</evidence>
<dbReference type="Pfam" id="PF07503">
    <property type="entry name" value="zf-HYPF"/>
    <property type="match status" value="2"/>
</dbReference>
<comment type="catalytic activity">
    <reaction evidence="7">
        <text>C-terminal L-cysteinyl-[HypE protein] + carbamoyl phosphate + ATP + H2O = C-terminal S-carboxamide-L-cysteinyl-[HypE protein] + AMP + phosphate + diphosphate + H(+)</text>
        <dbReference type="Rhea" id="RHEA:55636"/>
        <dbReference type="Rhea" id="RHEA-COMP:14247"/>
        <dbReference type="Rhea" id="RHEA-COMP:14392"/>
        <dbReference type="ChEBI" id="CHEBI:15377"/>
        <dbReference type="ChEBI" id="CHEBI:15378"/>
        <dbReference type="ChEBI" id="CHEBI:30616"/>
        <dbReference type="ChEBI" id="CHEBI:33019"/>
        <dbReference type="ChEBI" id="CHEBI:43474"/>
        <dbReference type="ChEBI" id="CHEBI:58228"/>
        <dbReference type="ChEBI" id="CHEBI:76913"/>
        <dbReference type="ChEBI" id="CHEBI:139126"/>
        <dbReference type="ChEBI" id="CHEBI:456215"/>
    </reaction>
</comment>
<keyword evidence="6" id="KW-0862">Zinc</keyword>
<evidence type="ECO:0000256" key="6">
    <source>
        <dbReference type="ARBA" id="ARBA00022833"/>
    </source>
</evidence>
<comment type="pathway">
    <text evidence="1">Protein modification; [NiFe] hydrogenase maturation.</text>
</comment>
<evidence type="ECO:0000256" key="7">
    <source>
        <dbReference type="ARBA" id="ARBA00048220"/>
    </source>
</evidence>
<dbReference type="Pfam" id="PF01300">
    <property type="entry name" value="Sua5_yciO_yrdC"/>
    <property type="match status" value="1"/>
</dbReference>
<dbReference type="SUPFAM" id="SSF54975">
    <property type="entry name" value="Acylphosphatase/BLUF domain-like"/>
    <property type="match status" value="1"/>
</dbReference>
<evidence type="ECO:0000313" key="12">
    <source>
        <dbReference type="EMBL" id="MBN1573674.1"/>
    </source>
</evidence>
<protein>
    <recommendedName>
        <fullName evidence="8">Carbamoyltransferase</fullName>
        <ecNumber evidence="8">6.2.-.-</ecNumber>
    </recommendedName>
</protein>
<dbReference type="InterPro" id="IPR051060">
    <property type="entry name" value="Carbamoyltrans_HypF-like"/>
</dbReference>
<dbReference type="InterPro" id="IPR036046">
    <property type="entry name" value="Acylphosphatase-like_dom_sf"/>
</dbReference>
<dbReference type="PROSITE" id="PS51160">
    <property type="entry name" value="ACYLPHOSPHATASE_3"/>
    <property type="match status" value="1"/>
</dbReference>
<dbReference type="EMBL" id="JAFGIX010000054">
    <property type="protein sequence ID" value="MBN1573674.1"/>
    <property type="molecule type" value="Genomic_DNA"/>
</dbReference>
<name>A0A9D8KGD0_9DELT</name>
<dbReference type="InterPro" id="IPR017945">
    <property type="entry name" value="DHBP_synth_RibB-like_a/b_dom"/>
</dbReference>
<comment type="caution">
    <text evidence="12">The sequence shown here is derived from an EMBL/GenBank/DDBJ whole genome shotgun (WGS) entry which is preliminary data.</text>
</comment>
<dbReference type="PANTHER" id="PTHR42959">
    <property type="entry name" value="CARBAMOYLTRANSFERASE"/>
    <property type="match status" value="1"/>
</dbReference>
<evidence type="ECO:0000256" key="9">
    <source>
        <dbReference type="PROSITE-ProRule" id="PRU00520"/>
    </source>
</evidence>
<gene>
    <name evidence="12" type="primary">hypF</name>
    <name evidence="12" type="ORF">JW984_10815</name>
</gene>
<dbReference type="GO" id="GO:0003998">
    <property type="term" value="F:acylphosphatase activity"/>
    <property type="evidence" value="ECO:0007669"/>
    <property type="project" value="UniProtKB-EC"/>
</dbReference>
<comment type="catalytic activity">
    <reaction evidence="9">
        <text>an acyl phosphate + H2O = a carboxylate + phosphate + H(+)</text>
        <dbReference type="Rhea" id="RHEA:14965"/>
        <dbReference type="ChEBI" id="CHEBI:15377"/>
        <dbReference type="ChEBI" id="CHEBI:15378"/>
        <dbReference type="ChEBI" id="CHEBI:29067"/>
        <dbReference type="ChEBI" id="CHEBI:43474"/>
        <dbReference type="ChEBI" id="CHEBI:59918"/>
        <dbReference type="EC" id="3.6.1.7"/>
    </reaction>
</comment>
<dbReference type="Pfam" id="PF17788">
    <property type="entry name" value="HypF_C"/>
    <property type="match status" value="1"/>
</dbReference>
<dbReference type="PROSITE" id="PS51163">
    <property type="entry name" value="YRDC"/>
    <property type="match status" value="1"/>
</dbReference>
<evidence type="ECO:0000256" key="4">
    <source>
        <dbReference type="ARBA" id="ARBA00022723"/>
    </source>
</evidence>
<dbReference type="InterPro" id="IPR001792">
    <property type="entry name" value="Acylphosphatase-like_dom"/>
</dbReference>
<keyword evidence="9" id="KW-0378">Hydrolase</keyword>
<dbReference type="InterPro" id="IPR011125">
    <property type="entry name" value="Znf_HypF"/>
</dbReference>
<keyword evidence="5" id="KW-0863">Zinc-finger</keyword>
<dbReference type="SUPFAM" id="SSF55821">
    <property type="entry name" value="YrdC/RibB"/>
    <property type="match status" value="1"/>
</dbReference>
<dbReference type="Pfam" id="PF00708">
    <property type="entry name" value="Acylphosphatase"/>
    <property type="match status" value="1"/>
</dbReference>
<dbReference type="Gene3D" id="3.90.870.50">
    <property type="match status" value="1"/>
</dbReference>
<dbReference type="InterPro" id="IPR006070">
    <property type="entry name" value="Sua5-like_dom"/>
</dbReference>
<dbReference type="InterPro" id="IPR041440">
    <property type="entry name" value="HypF_C"/>
</dbReference>
<comment type="similarity">
    <text evidence="2 8">Belongs to the carbamoyltransferase HypF family.</text>
</comment>
<dbReference type="Gene3D" id="3.30.420.360">
    <property type="match status" value="1"/>
</dbReference>
<evidence type="ECO:0000259" key="11">
    <source>
        <dbReference type="PROSITE" id="PS51163"/>
    </source>
</evidence>
<dbReference type="GO" id="GO:0016874">
    <property type="term" value="F:ligase activity"/>
    <property type="evidence" value="ECO:0007669"/>
    <property type="project" value="UniProtKB-UniRule"/>
</dbReference>
<sequence>MIKRIRVNVTGIVQGVGFRPFVYNLASGLGLGGFVLNDSKGVTVEVEGDDAAISAFLNRFETEPPPLTKIESVRTDTLTPTGIKNGEFVIVESKNTGVRSVLISPDIATCADCLKEMNDPEDRRYRYPFINCTNCGPRYTIIKDIPYDRARTTMATFEMCPECRREYEDPKNRRFHAEPTCCPVCGPKVELLNRNGNKIICENPIDHAVQLLSEGKILAVKGLGGFHLACDAENDEAVVKLRRRKERDKKPFALMARDMAAIRRIAEVPDSAEEILVGTERPVLLLKKRADSKLPEEIAPNSASFGLMLPYTPLHHLLLKSPLDILVMTSGNQKDEPIAYGNADAKERLGFLADFFLVHDRDIHIRTDDSVSRFIAGKNRFIRRSRGYAPFPVKIPVDTSGGEILSVGAELNNTVGLTRGENVFLSHHIGDLQNVSAYEAFLEATGHLKGILEVRPKYIAHDLHPDYLSTRFVKESGLIPVPVQHHHAHIASVLAETGYTDKVIGVSFDGLGLGTDGALWGGEFLICDLEEFERVGHIAPVPQPGGDAAARRPDRMAYVYLLRAFGDEAPSLYRELLPSLDDGEVLLMTDMMGKGVNSPLTTGVGRLFDAVSALIGICTINTYHSQAPMELEATAEREPGEEGHYPAEIVESENGVAFVETNGIIRGIVDDIRRGVGAPVVSARFHNSVAEFTLDMTKRLRDAASISAVALSGGVFINRFLTERLVKILMEDGFDVMLNGRVPAGDGGIALGQAAVAAWRNR</sequence>
<keyword evidence="3" id="KW-0436">Ligase</keyword>
<dbReference type="AlphaFoldDB" id="A0A9D8KGD0"/>
<dbReference type="Pfam" id="PF22521">
    <property type="entry name" value="HypF_C_2"/>
    <property type="match status" value="1"/>
</dbReference>
<feature type="active site" evidence="9">
    <location>
        <position position="37"/>
    </location>
</feature>
<dbReference type="GO" id="GO:0051604">
    <property type="term" value="P:protein maturation"/>
    <property type="evidence" value="ECO:0007669"/>
    <property type="project" value="TreeGrafter"/>
</dbReference>
<accession>A0A9D8KGD0</accession>
<dbReference type="EC" id="6.2.-.-" evidence="8"/>